<evidence type="ECO:0000313" key="15">
    <source>
        <dbReference type="Proteomes" id="UP000006804"/>
    </source>
</evidence>
<keyword evidence="5" id="KW-0378">Hydrolase</keyword>
<dbReference type="Pfam" id="PF18073">
    <property type="entry name" value="Zn_ribbon_LapB"/>
    <property type="match status" value="1"/>
</dbReference>
<dbReference type="eggNOG" id="COG1066">
    <property type="taxonomic scope" value="Bacteria"/>
</dbReference>
<dbReference type="PRINTS" id="PR01874">
    <property type="entry name" value="DNAREPAIRADA"/>
</dbReference>
<dbReference type="GO" id="GO:0005524">
    <property type="term" value="F:ATP binding"/>
    <property type="evidence" value="ECO:0007669"/>
    <property type="project" value="UniProtKB-UniRule"/>
</dbReference>
<organism evidence="14 15">
    <name type="scientific">Pseudothermotoga thermarum DSM 5069</name>
    <dbReference type="NCBI Taxonomy" id="688269"/>
    <lineage>
        <taxon>Bacteria</taxon>
        <taxon>Thermotogati</taxon>
        <taxon>Thermotogota</taxon>
        <taxon>Thermotogae</taxon>
        <taxon>Thermotogales</taxon>
        <taxon>Thermotogaceae</taxon>
        <taxon>Pseudothermotoga</taxon>
    </lineage>
</organism>
<sequence>MKEKSSFVCSNCGYKSPKWFGKCPQCGLWDTAVEQMENSSKPKIRETKVLSLEEIAKTSNVSRSSTGFSELDTALGGGLIPGQVLLLGGEPGVGKSTLALQICNFFSSLGKKVLYITAEESPEQVALRAQRLGAKNIGKVMITAENDPDVVLQLVDSSFSLLVIDSLQTMYSPELGLYAGSVAQVRYTVERTIERCKTFGVPAILIAHVTKSGEIAGPKLIEHLVDTVVYFEGEQLTELRILRTVKNRFGPSGEIAVFEMTENGLKQLETFGFFDRVEQLSGNSLSCVIEGSRAFVVQVQALVSKTRSSVPKRISSGYDLTRLYLIIAVVSKQLNFPFEWHDVYVNVLGGLRITDTAVDAAVAGALISSYLDIPIGDVALLGELSLDGRIKSVSRLQTRIEALKKIGIEKILSPTSFNLKGNIIEIKTVKDLGKIIGGVQI</sequence>
<dbReference type="NCBIfam" id="TIGR00416">
    <property type="entry name" value="sms"/>
    <property type="match status" value="1"/>
</dbReference>
<keyword evidence="7 12" id="KW-0067">ATP-binding</keyword>
<evidence type="ECO:0000256" key="8">
    <source>
        <dbReference type="ARBA" id="ARBA00023016"/>
    </source>
</evidence>
<comment type="similarity">
    <text evidence="12">Belongs to the RecA family. RadA subfamily.</text>
</comment>
<dbReference type="PATRIC" id="fig|688269.3.peg.653"/>
<protein>
    <recommendedName>
        <fullName evidence="11 12">DNA repair protein RadA</fullName>
    </recommendedName>
</protein>
<keyword evidence="9 12" id="KW-0238">DNA-binding</keyword>
<gene>
    <name evidence="14" type="ORF">Theth_0630</name>
</gene>
<evidence type="ECO:0000256" key="11">
    <source>
        <dbReference type="NCBIfam" id="TIGR00416"/>
    </source>
</evidence>
<dbReference type="PANTHER" id="PTHR32472:SF10">
    <property type="entry name" value="DNA REPAIR PROTEIN RADA-LIKE PROTEIN"/>
    <property type="match status" value="1"/>
</dbReference>
<keyword evidence="10 12" id="KW-0234">DNA repair</keyword>
<evidence type="ECO:0000313" key="14">
    <source>
        <dbReference type="EMBL" id="AEH50717.1"/>
    </source>
</evidence>
<dbReference type="Gene3D" id="3.30.230.10">
    <property type="match status" value="1"/>
</dbReference>
<dbReference type="GO" id="GO:0000725">
    <property type="term" value="P:recombinational repair"/>
    <property type="evidence" value="ECO:0007669"/>
    <property type="project" value="TreeGrafter"/>
</dbReference>
<dbReference type="PROSITE" id="PS50162">
    <property type="entry name" value="RECA_2"/>
    <property type="match status" value="1"/>
</dbReference>
<evidence type="ECO:0000256" key="3">
    <source>
        <dbReference type="ARBA" id="ARBA00022763"/>
    </source>
</evidence>
<dbReference type="InterPro" id="IPR014721">
    <property type="entry name" value="Ribsml_uS5_D2-typ_fold_subgr"/>
</dbReference>
<evidence type="ECO:0000256" key="9">
    <source>
        <dbReference type="ARBA" id="ARBA00023125"/>
    </source>
</evidence>
<dbReference type="AlphaFoldDB" id="F7YXS3"/>
<evidence type="ECO:0000256" key="12">
    <source>
        <dbReference type="RuleBase" id="RU003555"/>
    </source>
</evidence>
<feature type="domain" description="RecA family profile 1" evidence="13">
    <location>
        <begin position="60"/>
        <end position="209"/>
    </location>
</feature>
<dbReference type="GO" id="GO:0140664">
    <property type="term" value="F:ATP-dependent DNA damage sensor activity"/>
    <property type="evidence" value="ECO:0007669"/>
    <property type="project" value="InterPro"/>
</dbReference>
<dbReference type="CDD" id="cd01121">
    <property type="entry name" value="RadA_SMS_N"/>
    <property type="match status" value="1"/>
</dbReference>
<reference evidence="14 15" key="1">
    <citation type="submission" date="2010-11" db="EMBL/GenBank/DDBJ databases">
        <title>The complete genome of Thermotoga thermarum DSM 5069.</title>
        <authorList>
            <consortium name="US DOE Joint Genome Institute (JGI-PGF)"/>
            <person name="Lucas S."/>
            <person name="Copeland A."/>
            <person name="Lapidus A."/>
            <person name="Bruce D."/>
            <person name="Goodwin L."/>
            <person name="Pitluck S."/>
            <person name="Kyrpides N."/>
            <person name="Mavromatis K."/>
            <person name="Ivanova N."/>
            <person name="Zeytun A."/>
            <person name="Brettin T."/>
            <person name="Detter J.C."/>
            <person name="Tapia R."/>
            <person name="Han C."/>
            <person name="Land M."/>
            <person name="Hauser L."/>
            <person name="Markowitz V."/>
            <person name="Cheng J.-F."/>
            <person name="Hugenholtz P."/>
            <person name="Woyke T."/>
            <person name="Wu D."/>
            <person name="Spring S."/>
            <person name="Schroeder M."/>
            <person name="Brambilla E."/>
            <person name="Klenk H.-P."/>
            <person name="Eisen J.A."/>
        </authorList>
    </citation>
    <scope>NUCLEOTIDE SEQUENCE [LARGE SCALE GENOMIC DNA]</scope>
    <source>
        <strain evidence="14 15">DSM 5069</strain>
    </source>
</reference>
<accession>F7YXS3</accession>
<dbReference type="OrthoDB" id="9803906at2"/>
<dbReference type="GO" id="GO:0003684">
    <property type="term" value="F:damaged DNA binding"/>
    <property type="evidence" value="ECO:0007669"/>
    <property type="project" value="InterPro"/>
</dbReference>
<evidence type="ECO:0000256" key="6">
    <source>
        <dbReference type="ARBA" id="ARBA00022833"/>
    </source>
</evidence>
<keyword evidence="6 12" id="KW-0862">Zinc</keyword>
<dbReference type="PANTHER" id="PTHR32472">
    <property type="entry name" value="DNA REPAIR PROTEIN RADA"/>
    <property type="match status" value="1"/>
</dbReference>
<dbReference type="Pfam" id="PF13481">
    <property type="entry name" value="AAA_25"/>
    <property type="match status" value="1"/>
</dbReference>
<name>F7YXS3_9THEM</name>
<comment type="function">
    <text evidence="12">DNA-dependent ATPase involved in processing of recombination intermediates, plays a role in repairing DNA breaks. Stimulates the branch migration of RecA-mediated strand transfer reactions, allowing the 3' invading strand to extend heteroduplex DNA faster. Binds ssDNA in the presence of ADP but not other nucleotides, has ATPase activity that is stimulated by ssDNA and various branched DNA structures, but inhibited by SSB. Does not have RecA's homology-searching function.</text>
</comment>
<dbReference type="Proteomes" id="UP000006804">
    <property type="component" value="Chromosome"/>
</dbReference>
<dbReference type="InterPro" id="IPR003593">
    <property type="entry name" value="AAA+_ATPase"/>
</dbReference>
<dbReference type="InterPro" id="IPR004504">
    <property type="entry name" value="DNA_repair_RadA"/>
</dbReference>
<dbReference type="InterPro" id="IPR027417">
    <property type="entry name" value="P-loop_NTPase"/>
</dbReference>
<keyword evidence="3 12" id="KW-0227">DNA damage</keyword>
<evidence type="ECO:0000256" key="1">
    <source>
        <dbReference type="ARBA" id="ARBA00022723"/>
    </source>
</evidence>
<dbReference type="HOGENOM" id="CLU_018264_0_1_0"/>
<dbReference type="GO" id="GO:0005829">
    <property type="term" value="C:cytosol"/>
    <property type="evidence" value="ECO:0007669"/>
    <property type="project" value="TreeGrafter"/>
</dbReference>
<dbReference type="EMBL" id="CP002351">
    <property type="protein sequence ID" value="AEH50717.1"/>
    <property type="molecule type" value="Genomic_DNA"/>
</dbReference>
<dbReference type="GO" id="GO:0016787">
    <property type="term" value="F:hydrolase activity"/>
    <property type="evidence" value="ECO:0007669"/>
    <property type="project" value="UniProtKB-KW"/>
</dbReference>
<dbReference type="RefSeq" id="WP_013931940.1">
    <property type="nucleotide sequence ID" value="NC_015707.1"/>
</dbReference>
<dbReference type="GO" id="GO:0008270">
    <property type="term" value="F:zinc ion binding"/>
    <property type="evidence" value="ECO:0007669"/>
    <property type="project" value="UniProtKB-KW"/>
</dbReference>
<evidence type="ECO:0000256" key="10">
    <source>
        <dbReference type="ARBA" id="ARBA00023204"/>
    </source>
</evidence>
<dbReference type="SUPFAM" id="SSF54211">
    <property type="entry name" value="Ribosomal protein S5 domain 2-like"/>
    <property type="match status" value="1"/>
</dbReference>
<keyword evidence="15" id="KW-1185">Reference proteome</keyword>
<dbReference type="KEGG" id="tta:Theth_0630"/>
<evidence type="ECO:0000256" key="4">
    <source>
        <dbReference type="ARBA" id="ARBA00022771"/>
    </source>
</evidence>
<dbReference type="SMART" id="SM00382">
    <property type="entry name" value="AAA"/>
    <property type="match status" value="1"/>
</dbReference>
<evidence type="ECO:0000256" key="5">
    <source>
        <dbReference type="ARBA" id="ARBA00022801"/>
    </source>
</evidence>
<evidence type="ECO:0000259" key="13">
    <source>
        <dbReference type="PROSITE" id="PS50162"/>
    </source>
</evidence>
<dbReference type="InterPro" id="IPR020588">
    <property type="entry name" value="RecA_ATP-bd"/>
</dbReference>
<dbReference type="Gene3D" id="3.40.50.300">
    <property type="entry name" value="P-loop containing nucleotide triphosphate hydrolases"/>
    <property type="match status" value="1"/>
</dbReference>
<keyword evidence="4 12" id="KW-0863">Zinc-finger</keyword>
<dbReference type="SUPFAM" id="SSF52540">
    <property type="entry name" value="P-loop containing nucleoside triphosphate hydrolases"/>
    <property type="match status" value="1"/>
</dbReference>
<dbReference type="InterPro" id="IPR020568">
    <property type="entry name" value="Ribosomal_Su5_D2-typ_SF"/>
</dbReference>
<keyword evidence="2 12" id="KW-0547">Nucleotide-binding</keyword>
<keyword evidence="8" id="KW-0346">Stress response</keyword>
<dbReference type="InterPro" id="IPR041166">
    <property type="entry name" value="Rubredoxin_2"/>
</dbReference>
<keyword evidence="1 12" id="KW-0479">Metal-binding</keyword>
<dbReference type="STRING" id="688269.Theth_0630"/>
<evidence type="ECO:0000256" key="2">
    <source>
        <dbReference type="ARBA" id="ARBA00022741"/>
    </source>
</evidence>
<evidence type="ECO:0000256" key="7">
    <source>
        <dbReference type="ARBA" id="ARBA00022840"/>
    </source>
</evidence>
<proteinExistence type="inferred from homology"/>